<keyword evidence="1" id="KW-0560">Oxidoreductase</keyword>
<dbReference type="Gene3D" id="3.40.50.720">
    <property type="entry name" value="NAD(P)-binding Rossmann-like Domain"/>
    <property type="match status" value="1"/>
</dbReference>
<name>A0A934IBL9_9RHOB</name>
<evidence type="ECO:0000256" key="3">
    <source>
        <dbReference type="PIRSR" id="PIRSR000103-1"/>
    </source>
</evidence>
<organism evidence="6 7">
    <name type="scientific">Palleronia pontilimi</name>
    <dbReference type="NCBI Taxonomy" id="1964209"/>
    <lineage>
        <taxon>Bacteria</taxon>
        <taxon>Pseudomonadati</taxon>
        <taxon>Pseudomonadota</taxon>
        <taxon>Alphaproteobacteria</taxon>
        <taxon>Rhodobacterales</taxon>
        <taxon>Roseobacteraceae</taxon>
        <taxon>Palleronia</taxon>
    </lineage>
</organism>
<dbReference type="Pfam" id="PF14833">
    <property type="entry name" value="NAD_binding_11"/>
    <property type="match status" value="1"/>
</dbReference>
<evidence type="ECO:0000259" key="5">
    <source>
        <dbReference type="Pfam" id="PF14833"/>
    </source>
</evidence>
<evidence type="ECO:0000256" key="1">
    <source>
        <dbReference type="ARBA" id="ARBA00023002"/>
    </source>
</evidence>
<evidence type="ECO:0000313" key="6">
    <source>
        <dbReference type="EMBL" id="MBJ3761482.1"/>
    </source>
</evidence>
<dbReference type="GO" id="GO:0016491">
    <property type="term" value="F:oxidoreductase activity"/>
    <property type="evidence" value="ECO:0007669"/>
    <property type="project" value="UniProtKB-KW"/>
</dbReference>
<dbReference type="GO" id="GO:0050661">
    <property type="term" value="F:NADP binding"/>
    <property type="evidence" value="ECO:0007669"/>
    <property type="project" value="InterPro"/>
</dbReference>
<dbReference type="Proteomes" id="UP000642488">
    <property type="component" value="Unassembled WGS sequence"/>
</dbReference>
<dbReference type="InterPro" id="IPR008927">
    <property type="entry name" value="6-PGluconate_DH-like_C_sf"/>
</dbReference>
<dbReference type="SUPFAM" id="SSF48179">
    <property type="entry name" value="6-phosphogluconate dehydrogenase C-terminal domain-like"/>
    <property type="match status" value="1"/>
</dbReference>
<dbReference type="InterPro" id="IPR029154">
    <property type="entry name" value="HIBADH-like_NADP-bd"/>
</dbReference>
<proteinExistence type="predicted"/>
<evidence type="ECO:0000313" key="7">
    <source>
        <dbReference type="Proteomes" id="UP000642488"/>
    </source>
</evidence>
<dbReference type="SUPFAM" id="SSF51735">
    <property type="entry name" value="NAD(P)-binding Rossmann-fold domains"/>
    <property type="match status" value="1"/>
</dbReference>
<accession>A0A934IBL9</accession>
<dbReference type="Pfam" id="PF03446">
    <property type="entry name" value="NAD_binding_2"/>
    <property type="match status" value="1"/>
</dbReference>
<gene>
    <name evidence="6" type="ORF">ILP92_01785</name>
</gene>
<feature type="domain" description="3-hydroxyisobutyrate dehydrogenase-like NAD-binding" evidence="5">
    <location>
        <begin position="169"/>
        <end position="279"/>
    </location>
</feature>
<dbReference type="InterPro" id="IPR036291">
    <property type="entry name" value="NAD(P)-bd_dom_sf"/>
</dbReference>
<sequence>MADKPTIGFIGVGYMGHGMAKNILKGGYPLQIKGNRNREPIDDLVSQGATEAASPRAMAEACDIIHICLSNSPQVEDVIRGDDGIVSSGKRGLIVVDCTTADPNSTDALAAELAEAGMTFCDAPLGRTPKEAEEGTLDAMVGCDDETFRTLRPIIECWAGTINHVGPTGSAHRMKLIMNFIALGYGALFAEALSLGAAAGVSPQTIRKVIGESRMSNGFFDTFMRYAVDRDPEAHKFTITNALKDVTYVASMAQGAGVMNPIGAASRNYYAHVGAIGKGGDYVPMLADHVARLNGLDLAEEVRKGSK</sequence>
<evidence type="ECO:0000259" key="4">
    <source>
        <dbReference type="Pfam" id="PF03446"/>
    </source>
</evidence>
<dbReference type="Gene3D" id="1.10.1040.10">
    <property type="entry name" value="N-(1-d-carboxylethyl)-l-norvaline Dehydrogenase, domain 2"/>
    <property type="match status" value="1"/>
</dbReference>
<keyword evidence="7" id="KW-1185">Reference proteome</keyword>
<dbReference type="PIRSF" id="PIRSF000103">
    <property type="entry name" value="HIBADH"/>
    <property type="match status" value="1"/>
</dbReference>
<reference evidence="6" key="1">
    <citation type="submission" date="2020-12" db="EMBL/GenBank/DDBJ databases">
        <title>Bacterial taxonomy.</title>
        <authorList>
            <person name="Pan X."/>
        </authorList>
    </citation>
    <scope>NUCLEOTIDE SEQUENCE</scope>
    <source>
        <strain evidence="6">KCTC 52957</strain>
    </source>
</reference>
<dbReference type="PANTHER" id="PTHR43060:SF15">
    <property type="entry name" value="3-HYDROXYISOBUTYRATE DEHYDROGENASE-LIKE 1, MITOCHONDRIAL-RELATED"/>
    <property type="match status" value="1"/>
</dbReference>
<feature type="domain" description="6-phosphogluconate dehydrogenase NADP-binding" evidence="4">
    <location>
        <begin position="6"/>
        <end position="166"/>
    </location>
</feature>
<protein>
    <submittedName>
        <fullName evidence="6">NAD(P)-dependent oxidoreductase</fullName>
    </submittedName>
</protein>
<dbReference type="PANTHER" id="PTHR43060">
    <property type="entry name" value="3-HYDROXYISOBUTYRATE DEHYDROGENASE-LIKE 1, MITOCHONDRIAL-RELATED"/>
    <property type="match status" value="1"/>
</dbReference>
<dbReference type="RefSeq" id="WP_198914642.1">
    <property type="nucleotide sequence ID" value="NZ_JAEKPD010000001.1"/>
</dbReference>
<dbReference type="GO" id="GO:0051287">
    <property type="term" value="F:NAD binding"/>
    <property type="evidence" value="ECO:0007669"/>
    <property type="project" value="InterPro"/>
</dbReference>
<dbReference type="InterPro" id="IPR013328">
    <property type="entry name" value="6PGD_dom2"/>
</dbReference>
<feature type="active site" evidence="3">
    <location>
        <position position="175"/>
    </location>
</feature>
<evidence type="ECO:0000256" key="2">
    <source>
        <dbReference type="ARBA" id="ARBA00023027"/>
    </source>
</evidence>
<keyword evidence="2" id="KW-0520">NAD</keyword>
<dbReference type="EMBL" id="JAEKPD010000001">
    <property type="protein sequence ID" value="MBJ3761482.1"/>
    <property type="molecule type" value="Genomic_DNA"/>
</dbReference>
<comment type="caution">
    <text evidence="6">The sequence shown here is derived from an EMBL/GenBank/DDBJ whole genome shotgun (WGS) entry which is preliminary data.</text>
</comment>
<dbReference type="InterPro" id="IPR006115">
    <property type="entry name" value="6PGDH_NADP-bd"/>
</dbReference>
<dbReference type="AlphaFoldDB" id="A0A934IBL9"/>
<dbReference type="InterPro" id="IPR015815">
    <property type="entry name" value="HIBADH-related"/>
</dbReference>